<dbReference type="SUPFAM" id="SSF55874">
    <property type="entry name" value="ATPase domain of HSP90 chaperone/DNA topoisomerase II/histidine kinase"/>
    <property type="match status" value="1"/>
</dbReference>
<evidence type="ECO:0000256" key="3">
    <source>
        <dbReference type="ARBA" id="ARBA00023012"/>
    </source>
</evidence>
<dbReference type="PRINTS" id="PR00344">
    <property type="entry name" value="BCTRLSENSOR"/>
</dbReference>
<evidence type="ECO:0000256" key="2">
    <source>
        <dbReference type="ARBA" id="ARBA00012438"/>
    </source>
</evidence>
<feature type="domain" description="Histidine kinase/HSP90-like ATPase" evidence="4">
    <location>
        <begin position="65"/>
        <end position="161"/>
    </location>
</feature>
<accession>A0A1F2WR42</accession>
<evidence type="ECO:0000259" key="4">
    <source>
        <dbReference type="Pfam" id="PF02518"/>
    </source>
</evidence>
<dbReference type="InterPro" id="IPR004358">
    <property type="entry name" value="Sig_transdc_His_kin-like_C"/>
</dbReference>
<dbReference type="Proteomes" id="UP000177876">
    <property type="component" value="Unassembled WGS sequence"/>
</dbReference>
<comment type="catalytic activity">
    <reaction evidence="1">
        <text>ATP + protein L-histidine = ADP + protein N-phospho-L-histidine.</text>
        <dbReference type="EC" id="2.7.13.3"/>
    </reaction>
</comment>
<dbReference type="Gene3D" id="1.10.10.10">
    <property type="entry name" value="Winged helix-like DNA-binding domain superfamily/Winged helix DNA-binding domain"/>
    <property type="match status" value="1"/>
</dbReference>
<name>A0A1F2WR42_9ACTN</name>
<dbReference type="Gene3D" id="3.30.565.10">
    <property type="entry name" value="Histidine kinase-like ATPase, C-terminal domain"/>
    <property type="match status" value="1"/>
</dbReference>
<sequence length="249" mass="26243">MVDAAVKASVCESLPAPRVRAALPNDDGDYQLFDVTASSFPDFADQLTELLSECLAARGIEPPTLALLEIVNNFAHAVPCAGSVVLDTSFKNIYVSDTGPGISSVEMALMPGYSTATALQRSYIRGVGLGLHLAGEELRSRGGDLHVHSIHGEGTHVRLSLSNGSGAAESSSSVASFCLNERQNNVLFLLSEGQSLGPSDVAAELNIGISTAHRELVKLQESGLIYMAKNGKRGLSDVGRSYLRSLLSL</sequence>
<dbReference type="GO" id="GO:0000160">
    <property type="term" value="P:phosphorelay signal transduction system"/>
    <property type="evidence" value="ECO:0007669"/>
    <property type="project" value="UniProtKB-KW"/>
</dbReference>
<gene>
    <name evidence="5" type="ORF">A2Y75_10880</name>
</gene>
<comment type="caution">
    <text evidence="5">The sequence shown here is derived from an EMBL/GenBank/DDBJ whole genome shotgun (WGS) entry which is preliminary data.</text>
</comment>
<dbReference type="EC" id="2.7.13.3" evidence="2"/>
<dbReference type="STRING" id="1797197.A2Y75_10880"/>
<dbReference type="SUPFAM" id="SSF46785">
    <property type="entry name" value="Winged helix' DNA-binding domain"/>
    <property type="match status" value="1"/>
</dbReference>
<dbReference type="InterPro" id="IPR036390">
    <property type="entry name" value="WH_DNA-bd_sf"/>
</dbReference>
<dbReference type="GO" id="GO:0004673">
    <property type="term" value="F:protein histidine kinase activity"/>
    <property type="evidence" value="ECO:0007669"/>
    <property type="project" value="UniProtKB-EC"/>
</dbReference>
<reference evidence="5 6" key="1">
    <citation type="journal article" date="2016" name="Nat. Commun.">
        <title>Thousands of microbial genomes shed light on interconnected biogeochemical processes in an aquifer system.</title>
        <authorList>
            <person name="Anantharaman K."/>
            <person name="Brown C.T."/>
            <person name="Hug L.A."/>
            <person name="Sharon I."/>
            <person name="Castelle C.J."/>
            <person name="Probst A.J."/>
            <person name="Thomas B.C."/>
            <person name="Singh A."/>
            <person name="Wilkins M.J."/>
            <person name="Karaoz U."/>
            <person name="Brodie E.L."/>
            <person name="Williams K.H."/>
            <person name="Hubbard S.S."/>
            <person name="Banfield J.F."/>
        </authorList>
    </citation>
    <scope>NUCLEOTIDE SEQUENCE [LARGE SCALE GENOMIC DNA]</scope>
</reference>
<dbReference type="EMBL" id="MELK01000016">
    <property type="protein sequence ID" value="OFW59337.1"/>
    <property type="molecule type" value="Genomic_DNA"/>
</dbReference>
<evidence type="ECO:0000313" key="5">
    <source>
        <dbReference type="EMBL" id="OFW59337.1"/>
    </source>
</evidence>
<dbReference type="InterPro" id="IPR003594">
    <property type="entry name" value="HATPase_dom"/>
</dbReference>
<keyword evidence="3" id="KW-0902">Two-component regulatory system</keyword>
<proteinExistence type="predicted"/>
<dbReference type="InterPro" id="IPR036890">
    <property type="entry name" value="HATPase_C_sf"/>
</dbReference>
<evidence type="ECO:0000313" key="6">
    <source>
        <dbReference type="Proteomes" id="UP000177876"/>
    </source>
</evidence>
<dbReference type="Pfam" id="PF02518">
    <property type="entry name" value="HATPase_c"/>
    <property type="match status" value="1"/>
</dbReference>
<dbReference type="AlphaFoldDB" id="A0A1F2WR42"/>
<protein>
    <recommendedName>
        <fullName evidence="2">histidine kinase</fullName>
        <ecNumber evidence="2">2.7.13.3</ecNumber>
    </recommendedName>
</protein>
<evidence type="ECO:0000256" key="1">
    <source>
        <dbReference type="ARBA" id="ARBA00000085"/>
    </source>
</evidence>
<dbReference type="InterPro" id="IPR036388">
    <property type="entry name" value="WH-like_DNA-bd_sf"/>
</dbReference>
<organism evidence="5 6">
    <name type="scientific">Candidatus Solincola sediminis</name>
    <dbReference type="NCBI Taxonomy" id="1797199"/>
    <lineage>
        <taxon>Bacteria</taxon>
        <taxon>Bacillati</taxon>
        <taxon>Actinomycetota</taxon>
        <taxon>Candidatus Geothermincolia</taxon>
        <taxon>Candidatus Geothermincolales</taxon>
        <taxon>Candidatus Geothermincolaceae</taxon>
        <taxon>Candidatus Solincola</taxon>
    </lineage>
</organism>